<evidence type="ECO:0000313" key="1">
    <source>
        <dbReference type="Ensembl" id="ENSEASP00005034718.1"/>
    </source>
</evidence>
<name>A0A9L0I499_EQUAS</name>
<reference evidence="1" key="3">
    <citation type="submission" date="2025-09" db="UniProtKB">
        <authorList>
            <consortium name="Ensembl"/>
        </authorList>
    </citation>
    <scope>IDENTIFICATION</scope>
</reference>
<organism evidence="1 2">
    <name type="scientific">Equus asinus</name>
    <name type="common">Donkey</name>
    <name type="synonym">Equus africanus asinus</name>
    <dbReference type="NCBI Taxonomy" id="9793"/>
    <lineage>
        <taxon>Eukaryota</taxon>
        <taxon>Metazoa</taxon>
        <taxon>Chordata</taxon>
        <taxon>Craniata</taxon>
        <taxon>Vertebrata</taxon>
        <taxon>Euteleostomi</taxon>
        <taxon>Mammalia</taxon>
        <taxon>Eutheria</taxon>
        <taxon>Laurasiatheria</taxon>
        <taxon>Perissodactyla</taxon>
        <taxon>Equidae</taxon>
        <taxon>Equus</taxon>
    </lineage>
</organism>
<proteinExistence type="predicted"/>
<protein>
    <submittedName>
        <fullName evidence="1">Uncharacterized protein</fullName>
    </submittedName>
</protein>
<keyword evidence="2" id="KW-1185">Reference proteome</keyword>
<evidence type="ECO:0000313" key="2">
    <source>
        <dbReference type="Proteomes" id="UP000694387"/>
    </source>
</evidence>
<dbReference type="Proteomes" id="UP000694387">
    <property type="component" value="Chromosome 9"/>
</dbReference>
<sequence length="141" mass="16736">MNGHFSKEGIQMANRHMKRCSTSLIIRDMQIKTTLRYHVTPIRMAIINEMRNSKCWRGRGEKGTLLHCWWEHKLVQPLWKTVWRFLTKLKIEILYDPAYPTTGYFSKECEINNTKRSMYPYVDCSIIHSSHDMEATQVAIN</sequence>
<reference evidence="1 2" key="1">
    <citation type="journal article" date="2020" name="Nat. Commun.">
        <title>Donkey genomes provide new insights into domestication and selection for coat color.</title>
        <authorList>
            <person name="Wang"/>
            <person name="C."/>
            <person name="Li"/>
            <person name="H."/>
            <person name="Guo"/>
            <person name="Y."/>
            <person name="Huang"/>
            <person name="J."/>
            <person name="Sun"/>
            <person name="Y."/>
            <person name="Min"/>
            <person name="J."/>
            <person name="Wang"/>
            <person name="J."/>
            <person name="Fang"/>
            <person name="X."/>
            <person name="Zhao"/>
            <person name="Z."/>
            <person name="Wang"/>
            <person name="S."/>
            <person name="Zhang"/>
            <person name="Y."/>
            <person name="Liu"/>
            <person name="Q."/>
            <person name="Jiang"/>
            <person name="Q."/>
            <person name="Wang"/>
            <person name="X."/>
            <person name="Guo"/>
            <person name="Y."/>
            <person name="Yang"/>
            <person name="C."/>
            <person name="Wang"/>
            <person name="Y."/>
            <person name="Tian"/>
            <person name="F."/>
            <person name="Zhuang"/>
            <person name="G."/>
            <person name="Fan"/>
            <person name="Y."/>
            <person name="Gao"/>
            <person name="Q."/>
            <person name="Li"/>
            <person name="Y."/>
            <person name="Ju"/>
            <person name="Z."/>
            <person name="Li"/>
            <person name="J."/>
            <person name="Li"/>
            <person name="R."/>
            <person name="Hou"/>
            <person name="M."/>
            <person name="Yang"/>
            <person name="G."/>
            <person name="Liu"/>
            <person name="G."/>
            <person name="Liu"/>
            <person name="W."/>
            <person name="Guo"/>
            <person name="J."/>
            <person name="Pan"/>
            <person name="S."/>
            <person name="Fan"/>
            <person name="G."/>
            <person name="Zhang"/>
            <person name="W."/>
            <person name="Zhang"/>
            <person name="R."/>
            <person name="Yu"/>
            <person name="J."/>
            <person name="Zhang"/>
            <person name="X."/>
            <person name="Yin"/>
            <person name="Q."/>
            <person name="Ji"/>
            <person name="C."/>
            <person name="Jin"/>
            <person name="Y."/>
            <person name="Yue"/>
            <person name="G."/>
            <person name="Liu"/>
            <person name="M."/>
            <person name="Xu"/>
            <person name="J."/>
            <person name="Liu"/>
            <person name="S."/>
            <person name="Jordana"/>
            <person name="J."/>
            <person name="Noce"/>
            <person name="A."/>
            <person name="Amills"/>
            <person name="M."/>
            <person name="Wu"/>
            <person name="D.D."/>
            <person name="Li"/>
            <person name="S."/>
            <person name="Zhou"/>
            <person name="X. and Zhong"/>
            <person name="J."/>
        </authorList>
    </citation>
    <scope>NUCLEOTIDE SEQUENCE [LARGE SCALE GENOMIC DNA]</scope>
</reference>
<accession>A0A9L0I499</accession>
<dbReference type="Ensembl" id="ENSEAST00005042184.1">
    <property type="protein sequence ID" value="ENSEASP00005034718.1"/>
    <property type="gene ID" value="ENSEASG00005030841.1"/>
</dbReference>
<dbReference type="GeneTree" id="ENSGT01150000286916"/>
<dbReference type="AlphaFoldDB" id="A0A9L0I499"/>
<reference evidence="1" key="2">
    <citation type="submission" date="2025-08" db="UniProtKB">
        <authorList>
            <consortium name="Ensembl"/>
        </authorList>
    </citation>
    <scope>IDENTIFICATION</scope>
</reference>